<name>A0AAV8R047_ENSVE</name>
<organism evidence="1 2">
    <name type="scientific">Ensete ventricosum</name>
    <name type="common">Abyssinian banana</name>
    <name type="synonym">Musa ensete</name>
    <dbReference type="NCBI Taxonomy" id="4639"/>
    <lineage>
        <taxon>Eukaryota</taxon>
        <taxon>Viridiplantae</taxon>
        <taxon>Streptophyta</taxon>
        <taxon>Embryophyta</taxon>
        <taxon>Tracheophyta</taxon>
        <taxon>Spermatophyta</taxon>
        <taxon>Magnoliopsida</taxon>
        <taxon>Liliopsida</taxon>
        <taxon>Zingiberales</taxon>
        <taxon>Musaceae</taxon>
        <taxon>Ensete</taxon>
    </lineage>
</organism>
<sequence>MPLSAAASSSPPLIARNPRHNVVVAEAVVQARRRSDLGGGGDDAEHEQAAGIPFSIIAAVGVNGLLIRGPDVAVFSVGPLFLGPIRVDQCARDEARWRRLKKEMLRDHRKMVRVS</sequence>
<accession>A0AAV8R047</accession>
<evidence type="ECO:0000313" key="1">
    <source>
        <dbReference type="EMBL" id="KAJ8486623.1"/>
    </source>
</evidence>
<gene>
    <name evidence="1" type="ORF">OPV22_019108</name>
</gene>
<reference evidence="1 2" key="1">
    <citation type="submission" date="2022-12" db="EMBL/GenBank/DDBJ databases">
        <title>Chromosome-scale assembly of the Ensete ventricosum genome.</title>
        <authorList>
            <person name="Dussert Y."/>
            <person name="Stocks J."/>
            <person name="Wendawek A."/>
            <person name="Woldeyes F."/>
            <person name="Nichols R.A."/>
            <person name="Borrell J.S."/>
        </authorList>
    </citation>
    <scope>NUCLEOTIDE SEQUENCE [LARGE SCALE GENOMIC DNA]</scope>
    <source>
        <strain evidence="2">cv. Maze</strain>
        <tissue evidence="1">Seeds</tissue>
    </source>
</reference>
<dbReference type="AlphaFoldDB" id="A0AAV8R047"/>
<proteinExistence type="predicted"/>
<keyword evidence="2" id="KW-1185">Reference proteome</keyword>
<evidence type="ECO:0000313" key="2">
    <source>
        <dbReference type="Proteomes" id="UP001222027"/>
    </source>
</evidence>
<dbReference type="Proteomes" id="UP001222027">
    <property type="component" value="Unassembled WGS sequence"/>
</dbReference>
<protein>
    <submittedName>
        <fullName evidence="1">Uncharacterized protein</fullName>
    </submittedName>
</protein>
<dbReference type="EMBL" id="JAQQAF010000005">
    <property type="protein sequence ID" value="KAJ8486623.1"/>
    <property type="molecule type" value="Genomic_DNA"/>
</dbReference>
<comment type="caution">
    <text evidence="1">The sequence shown here is derived from an EMBL/GenBank/DDBJ whole genome shotgun (WGS) entry which is preliminary data.</text>
</comment>